<dbReference type="Proteomes" id="UP001069802">
    <property type="component" value="Unassembled WGS sequence"/>
</dbReference>
<dbReference type="Gene3D" id="1.20.1050.10">
    <property type="match status" value="1"/>
</dbReference>
<dbReference type="Gene3D" id="3.40.30.10">
    <property type="entry name" value="Glutaredoxin"/>
    <property type="match status" value="1"/>
</dbReference>
<feature type="domain" description="GST N-terminal" evidence="1">
    <location>
        <begin position="1"/>
        <end position="81"/>
    </location>
</feature>
<dbReference type="Pfam" id="PF13409">
    <property type="entry name" value="GST_N_2"/>
    <property type="match status" value="1"/>
</dbReference>
<dbReference type="PROSITE" id="PS50404">
    <property type="entry name" value="GST_NTER"/>
    <property type="match status" value="1"/>
</dbReference>
<gene>
    <name evidence="2" type="ORF">O4H49_03640</name>
</gene>
<dbReference type="CDD" id="cd03205">
    <property type="entry name" value="GST_C_6"/>
    <property type="match status" value="1"/>
</dbReference>
<keyword evidence="3" id="KW-1185">Reference proteome</keyword>
<dbReference type="InterPro" id="IPR004045">
    <property type="entry name" value="Glutathione_S-Trfase_N"/>
</dbReference>
<dbReference type="SUPFAM" id="SSF52833">
    <property type="entry name" value="Thioredoxin-like"/>
    <property type="match status" value="1"/>
</dbReference>
<evidence type="ECO:0000313" key="3">
    <source>
        <dbReference type="Proteomes" id="UP001069802"/>
    </source>
</evidence>
<dbReference type="PANTHER" id="PTHR44051:SF8">
    <property type="entry name" value="GLUTATHIONE S-TRANSFERASE GSTA"/>
    <property type="match status" value="1"/>
</dbReference>
<dbReference type="RefSeq" id="WP_269422053.1">
    <property type="nucleotide sequence ID" value="NZ_JAPWGY010000001.1"/>
</dbReference>
<evidence type="ECO:0000259" key="1">
    <source>
        <dbReference type="PROSITE" id="PS50404"/>
    </source>
</evidence>
<sequence>MKLLYQTHSPYARKVLVMAHETGLVSRMTVVHMETSPTARNDEVFTLNPLGKVPVLVDEDEVIFDSSVICDYLGQKYLDQKHDGVKCLADDSKEYWATRELEALATGIADAGILARWELARRPEDKRYQPFLEGQLLKVKEACAYVGQKIVLDPADFGLGQMALATALSWLDYVGLRDFRADNPGLSAWLDTVSMRPSMQATAYSGTTLDLARPG</sequence>
<dbReference type="PANTHER" id="PTHR44051">
    <property type="entry name" value="GLUTATHIONE S-TRANSFERASE-RELATED"/>
    <property type="match status" value="1"/>
</dbReference>
<evidence type="ECO:0000313" key="2">
    <source>
        <dbReference type="EMBL" id="MCZ4279856.1"/>
    </source>
</evidence>
<dbReference type="InterPro" id="IPR036282">
    <property type="entry name" value="Glutathione-S-Trfase_C_sf"/>
</dbReference>
<dbReference type="EMBL" id="JAPWGY010000001">
    <property type="protein sequence ID" value="MCZ4279856.1"/>
    <property type="molecule type" value="Genomic_DNA"/>
</dbReference>
<dbReference type="InterPro" id="IPR036249">
    <property type="entry name" value="Thioredoxin-like_sf"/>
</dbReference>
<name>A0ABT4LHL4_9PROT</name>
<accession>A0ABT4LHL4</accession>
<comment type="caution">
    <text evidence="2">The sequence shown here is derived from an EMBL/GenBank/DDBJ whole genome shotgun (WGS) entry which is preliminary data.</text>
</comment>
<proteinExistence type="predicted"/>
<protein>
    <submittedName>
        <fullName evidence="2">Glutathione S-transferase</fullName>
    </submittedName>
</protein>
<reference evidence="2" key="1">
    <citation type="submission" date="2022-12" db="EMBL/GenBank/DDBJ databases">
        <title>Bacterial isolates from different developmental stages of Nematostella vectensis.</title>
        <authorList>
            <person name="Fraune S."/>
        </authorList>
    </citation>
    <scope>NUCLEOTIDE SEQUENCE</scope>
    <source>
        <strain evidence="2">G21630-S1</strain>
    </source>
</reference>
<dbReference type="SUPFAM" id="SSF47616">
    <property type="entry name" value="GST C-terminal domain-like"/>
    <property type="match status" value="1"/>
</dbReference>
<organism evidence="2 3">
    <name type="scientific">Kiloniella laminariae</name>
    <dbReference type="NCBI Taxonomy" id="454162"/>
    <lineage>
        <taxon>Bacteria</taxon>
        <taxon>Pseudomonadati</taxon>
        <taxon>Pseudomonadota</taxon>
        <taxon>Alphaproteobacteria</taxon>
        <taxon>Rhodospirillales</taxon>
        <taxon>Kiloniellaceae</taxon>
        <taxon>Kiloniella</taxon>
    </lineage>
</organism>